<sequence>MRSLQTGFLSLLFVLLISGSTAAQPVTQAPARSGDYVAVDWNKPVFSVPTVFESLSSAAFVSGRVSINKTVRLVADLPFGYGAIDANYVSSDQYISDVGLGNPYIGIEYASGHHFLLESGVRLPINTVDKAPLASVIGQIAVTNRVMAFVPDYLTMYAVGNYVHTLEDSPIEFRLRGGPAFALFTGDASGSNEMLAIIDLGGWYVGETYELGVGYSSRVVLGEDAQSELGVSGFARVKGVYPGLTLGVPVGDGLRDSVSFILGATIRVPIN</sequence>
<evidence type="ECO:0000313" key="3">
    <source>
        <dbReference type="Proteomes" id="UP000220102"/>
    </source>
</evidence>
<feature type="signal peptide" evidence="1">
    <location>
        <begin position="1"/>
        <end position="23"/>
    </location>
</feature>
<reference evidence="2 3" key="1">
    <citation type="submission" date="2017-10" db="EMBL/GenBank/DDBJ databases">
        <title>Draft genome of Longibacter Salinarum.</title>
        <authorList>
            <person name="Goh K.M."/>
            <person name="Shamsir M.S."/>
            <person name="Lim S.W."/>
        </authorList>
    </citation>
    <scope>NUCLEOTIDE SEQUENCE [LARGE SCALE GENOMIC DNA]</scope>
    <source>
        <strain evidence="2 3">KCTC 52045</strain>
    </source>
</reference>
<name>A0A2A8CY34_9BACT</name>
<dbReference type="AlphaFoldDB" id="A0A2A8CY34"/>
<dbReference type="Proteomes" id="UP000220102">
    <property type="component" value="Unassembled WGS sequence"/>
</dbReference>
<evidence type="ECO:0000313" key="2">
    <source>
        <dbReference type="EMBL" id="PEN13513.1"/>
    </source>
</evidence>
<dbReference type="EMBL" id="PDEQ01000004">
    <property type="protein sequence ID" value="PEN13513.1"/>
    <property type="molecule type" value="Genomic_DNA"/>
</dbReference>
<keyword evidence="1" id="KW-0732">Signal</keyword>
<proteinExistence type="predicted"/>
<organism evidence="2 3">
    <name type="scientific">Longibacter salinarum</name>
    <dbReference type="NCBI Taxonomy" id="1850348"/>
    <lineage>
        <taxon>Bacteria</taxon>
        <taxon>Pseudomonadati</taxon>
        <taxon>Rhodothermota</taxon>
        <taxon>Rhodothermia</taxon>
        <taxon>Rhodothermales</taxon>
        <taxon>Salisaetaceae</taxon>
        <taxon>Longibacter</taxon>
    </lineage>
</organism>
<protein>
    <submittedName>
        <fullName evidence="2">Uncharacterized protein</fullName>
    </submittedName>
</protein>
<accession>A0A2A8CY34</accession>
<feature type="chain" id="PRO_5013128962" evidence="1">
    <location>
        <begin position="24"/>
        <end position="271"/>
    </location>
</feature>
<keyword evidence="3" id="KW-1185">Reference proteome</keyword>
<dbReference type="RefSeq" id="WP_098075435.1">
    <property type="nucleotide sequence ID" value="NZ_PDEQ01000004.1"/>
</dbReference>
<gene>
    <name evidence="2" type="ORF">CRI94_09360</name>
</gene>
<evidence type="ECO:0000256" key="1">
    <source>
        <dbReference type="SAM" id="SignalP"/>
    </source>
</evidence>
<comment type="caution">
    <text evidence="2">The sequence shown here is derived from an EMBL/GenBank/DDBJ whole genome shotgun (WGS) entry which is preliminary data.</text>
</comment>